<evidence type="ECO:0000256" key="1">
    <source>
        <dbReference type="SAM" id="Phobius"/>
    </source>
</evidence>
<keyword evidence="1" id="KW-1133">Transmembrane helix</keyword>
<accession>A0A8C8YVD4</accession>
<feature type="transmembrane region" description="Helical" evidence="1">
    <location>
        <begin position="164"/>
        <end position="185"/>
    </location>
</feature>
<evidence type="ECO:0000313" key="4">
    <source>
        <dbReference type="Proteomes" id="UP000694414"/>
    </source>
</evidence>
<dbReference type="Ensembl" id="ENSPSMT00000005986.1">
    <property type="protein sequence ID" value="ENSPSMP00000004993.1"/>
    <property type="gene ID" value="ENSPSMG00000003887.1"/>
</dbReference>
<dbReference type="GeneTree" id="ENSGT01040000240573"/>
<proteinExistence type="predicted"/>
<evidence type="ECO:0000313" key="3">
    <source>
        <dbReference type="Ensembl" id="ENSPSMP00000004993.1"/>
    </source>
</evidence>
<reference evidence="3" key="1">
    <citation type="submission" date="2025-08" db="UniProtKB">
        <authorList>
            <consortium name="Ensembl"/>
        </authorList>
    </citation>
    <scope>IDENTIFICATION</scope>
</reference>
<name>A0A8C8YVD4_PROSS</name>
<reference evidence="3" key="2">
    <citation type="submission" date="2025-09" db="UniProtKB">
        <authorList>
            <consortium name="Ensembl"/>
        </authorList>
    </citation>
    <scope>IDENTIFICATION</scope>
</reference>
<evidence type="ECO:0000256" key="2">
    <source>
        <dbReference type="SAM" id="SignalP"/>
    </source>
</evidence>
<dbReference type="AlphaFoldDB" id="A0A8C8YVD4"/>
<dbReference type="Proteomes" id="UP000694414">
    <property type="component" value="Unplaced"/>
</dbReference>
<protein>
    <submittedName>
        <fullName evidence="3">Testis expressed 51</fullName>
    </submittedName>
</protein>
<organism evidence="3 4">
    <name type="scientific">Prolemur simus</name>
    <name type="common">Greater bamboo lemur</name>
    <name type="synonym">Hapalemur simus</name>
    <dbReference type="NCBI Taxonomy" id="1328070"/>
    <lineage>
        <taxon>Eukaryota</taxon>
        <taxon>Metazoa</taxon>
        <taxon>Chordata</taxon>
        <taxon>Craniata</taxon>
        <taxon>Vertebrata</taxon>
        <taxon>Euteleostomi</taxon>
        <taxon>Mammalia</taxon>
        <taxon>Eutheria</taxon>
        <taxon>Euarchontoglires</taxon>
        <taxon>Primates</taxon>
        <taxon>Strepsirrhini</taxon>
        <taxon>Lemuriformes</taxon>
        <taxon>Lemuridae</taxon>
        <taxon>Prolemur</taxon>
    </lineage>
</organism>
<gene>
    <name evidence="3" type="primary">TEX51</name>
</gene>
<sequence length="201" mass="22489">MLPLLLICVLPATNGKNCLLCWPEISPLIDYDLQILWGSPGPPLELSRSLHSLFLEDNDLLQLSCLDRDHLEEATAKLFTEVDQTIKTLRFDKSVLLEEIQTHKTLFAERLNDVSEGLKEKACNESCDRSSAVEVTNCANCRTHFLSCGDPTFCPARPRWPSKWAVSLSLALLLAVAGGGSYFFWRRKKEAVKVPGKETPT</sequence>
<feature type="signal peptide" evidence="2">
    <location>
        <begin position="1"/>
        <end position="15"/>
    </location>
</feature>
<keyword evidence="1" id="KW-0812">Transmembrane</keyword>
<keyword evidence="4" id="KW-1185">Reference proteome</keyword>
<feature type="chain" id="PRO_5034785322" evidence="2">
    <location>
        <begin position="16"/>
        <end position="201"/>
    </location>
</feature>
<keyword evidence="1" id="KW-0472">Membrane</keyword>
<keyword evidence="2" id="KW-0732">Signal</keyword>